<dbReference type="InterPro" id="IPR019778">
    <property type="entry name" value="Class_I_Hydrophobin_CS"/>
</dbReference>
<dbReference type="OrthoDB" id="4225815at2759"/>
<evidence type="ECO:0000313" key="9">
    <source>
        <dbReference type="Proteomes" id="UP000027265"/>
    </source>
</evidence>
<evidence type="ECO:0000256" key="4">
    <source>
        <dbReference type="ARBA" id="ARBA00022525"/>
    </source>
</evidence>
<keyword evidence="6 7" id="KW-1015">Disulfide bond</keyword>
<dbReference type="CDD" id="cd23507">
    <property type="entry name" value="hydrophobin_I"/>
    <property type="match status" value="1"/>
</dbReference>
<evidence type="ECO:0000256" key="5">
    <source>
        <dbReference type="ARBA" id="ARBA00022729"/>
    </source>
</evidence>
<dbReference type="SMART" id="SM00075">
    <property type="entry name" value="HYDRO"/>
    <property type="match status" value="1"/>
</dbReference>
<protein>
    <recommendedName>
        <fullName evidence="7">Hydrophobin</fullName>
    </recommendedName>
</protein>
<keyword evidence="3 7" id="KW-0134">Cell wall</keyword>
<evidence type="ECO:0000256" key="2">
    <source>
        <dbReference type="ARBA" id="ARBA00010446"/>
    </source>
</evidence>
<dbReference type="GO" id="GO:0005199">
    <property type="term" value="F:structural constituent of cell wall"/>
    <property type="evidence" value="ECO:0007669"/>
    <property type="project" value="InterPro"/>
</dbReference>
<feature type="signal peptide" evidence="7">
    <location>
        <begin position="1"/>
        <end position="20"/>
    </location>
</feature>
<feature type="chain" id="PRO_5013985535" description="Hydrophobin" evidence="7">
    <location>
        <begin position="21"/>
        <end position="110"/>
    </location>
</feature>
<evidence type="ECO:0000313" key="8">
    <source>
        <dbReference type="EMBL" id="KDQ60460.1"/>
    </source>
</evidence>
<comment type="similarity">
    <text evidence="2 7">Belongs to the fungal hydrophobin family.</text>
</comment>
<keyword evidence="5 7" id="KW-0732">Signal</keyword>
<proteinExistence type="inferred from homology"/>
<dbReference type="Pfam" id="PF01185">
    <property type="entry name" value="Hydrophobin"/>
    <property type="match status" value="1"/>
</dbReference>
<reference evidence="9" key="1">
    <citation type="journal article" date="2014" name="Proc. Natl. Acad. Sci. U.S.A.">
        <title>Extensive sampling of basidiomycete genomes demonstrates inadequacy of the white-rot/brown-rot paradigm for wood decay fungi.</title>
        <authorList>
            <person name="Riley R."/>
            <person name="Salamov A.A."/>
            <person name="Brown D.W."/>
            <person name="Nagy L.G."/>
            <person name="Floudas D."/>
            <person name="Held B.W."/>
            <person name="Levasseur A."/>
            <person name="Lombard V."/>
            <person name="Morin E."/>
            <person name="Otillar R."/>
            <person name="Lindquist E.A."/>
            <person name="Sun H."/>
            <person name="LaButti K.M."/>
            <person name="Schmutz J."/>
            <person name="Jabbour D."/>
            <person name="Luo H."/>
            <person name="Baker S.E."/>
            <person name="Pisabarro A.G."/>
            <person name="Walton J.D."/>
            <person name="Blanchette R.A."/>
            <person name="Henrissat B."/>
            <person name="Martin F."/>
            <person name="Cullen D."/>
            <person name="Hibbett D.S."/>
            <person name="Grigoriev I.V."/>
        </authorList>
    </citation>
    <scope>NUCLEOTIDE SEQUENCE [LARGE SCALE GENOMIC DNA]</scope>
    <source>
        <strain evidence="9">MUCL 33604</strain>
    </source>
</reference>
<name>A0A067Q2V6_9AGAM</name>
<keyword evidence="4 7" id="KW-0964">Secreted</keyword>
<evidence type="ECO:0000256" key="6">
    <source>
        <dbReference type="ARBA" id="ARBA00023157"/>
    </source>
</evidence>
<evidence type="ECO:0000256" key="7">
    <source>
        <dbReference type="RuleBase" id="RU365009"/>
    </source>
</evidence>
<dbReference type="HOGENOM" id="CLU_105134_2_0_1"/>
<keyword evidence="9" id="KW-1185">Reference proteome</keyword>
<dbReference type="PROSITE" id="PS00956">
    <property type="entry name" value="HYDROPHOBIN"/>
    <property type="match status" value="1"/>
</dbReference>
<dbReference type="EMBL" id="KL197714">
    <property type="protein sequence ID" value="KDQ60460.1"/>
    <property type="molecule type" value="Genomic_DNA"/>
</dbReference>
<gene>
    <name evidence="8" type="ORF">JAAARDRAFT_125640</name>
</gene>
<accession>A0A067Q2V6</accession>
<dbReference type="InParanoid" id="A0A067Q2V6"/>
<evidence type="ECO:0000256" key="1">
    <source>
        <dbReference type="ARBA" id="ARBA00004191"/>
    </source>
</evidence>
<evidence type="ECO:0000256" key="3">
    <source>
        <dbReference type="ARBA" id="ARBA00022512"/>
    </source>
</evidence>
<dbReference type="GO" id="GO:0009277">
    <property type="term" value="C:fungal-type cell wall"/>
    <property type="evidence" value="ECO:0007669"/>
    <property type="project" value="InterPro"/>
</dbReference>
<dbReference type="Proteomes" id="UP000027265">
    <property type="component" value="Unassembled WGS sequence"/>
</dbReference>
<sequence>MLVTLANVAILAAAIPSAQPDLEVRQTSQCNVGTVNCCNSAEDATSTEVTELASTIGLDLTGIAGLVGFGCSAITGLGIGDGSTCTTNPVCCEKNAFDGLIGLGCVPITL</sequence>
<dbReference type="InterPro" id="IPR001338">
    <property type="entry name" value="Class_I_Hydrophobin"/>
</dbReference>
<dbReference type="AlphaFoldDB" id="A0A067Q2V6"/>
<organism evidence="8 9">
    <name type="scientific">Jaapia argillacea MUCL 33604</name>
    <dbReference type="NCBI Taxonomy" id="933084"/>
    <lineage>
        <taxon>Eukaryota</taxon>
        <taxon>Fungi</taxon>
        <taxon>Dikarya</taxon>
        <taxon>Basidiomycota</taxon>
        <taxon>Agaricomycotina</taxon>
        <taxon>Agaricomycetes</taxon>
        <taxon>Agaricomycetidae</taxon>
        <taxon>Jaapiales</taxon>
        <taxon>Jaapiaceae</taxon>
        <taxon>Jaapia</taxon>
    </lineage>
</organism>
<comment type="subcellular location">
    <subcellularLocation>
        <location evidence="1 7">Secreted</location>
        <location evidence="1 7">Cell wall</location>
    </subcellularLocation>
</comment>